<organism evidence="5 6">
    <name type="scientific">Tenuifilum thalassicum</name>
    <dbReference type="NCBI Taxonomy" id="2590900"/>
    <lineage>
        <taxon>Bacteria</taxon>
        <taxon>Pseudomonadati</taxon>
        <taxon>Bacteroidota</taxon>
        <taxon>Bacteroidia</taxon>
        <taxon>Bacteroidales</taxon>
        <taxon>Tenuifilaceae</taxon>
        <taxon>Tenuifilum</taxon>
    </lineage>
</organism>
<accession>A0A7D3Y1G3</accession>
<dbReference type="PANTHER" id="PTHR30363">
    <property type="entry name" value="HTH-TYPE TRANSCRIPTIONAL REGULATOR SRLR-RELATED"/>
    <property type="match status" value="1"/>
</dbReference>
<evidence type="ECO:0000259" key="4">
    <source>
        <dbReference type="PROSITE" id="PS51000"/>
    </source>
</evidence>
<dbReference type="InterPro" id="IPR036390">
    <property type="entry name" value="WH_DNA-bd_sf"/>
</dbReference>
<dbReference type="Gene3D" id="1.10.10.10">
    <property type="entry name" value="Winged helix-like DNA-binding domain superfamily/Winged helix DNA-binding domain"/>
    <property type="match status" value="1"/>
</dbReference>
<dbReference type="GO" id="GO:0003700">
    <property type="term" value="F:DNA-binding transcription factor activity"/>
    <property type="evidence" value="ECO:0007669"/>
    <property type="project" value="InterPro"/>
</dbReference>
<dbReference type="SUPFAM" id="SSF100950">
    <property type="entry name" value="NagB/RpiA/CoA transferase-like"/>
    <property type="match status" value="1"/>
</dbReference>
<dbReference type="SMART" id="SM00420">
    <property type="entry name" value="HTH_DEOR"/>
    <property type="match status" value="1"/>
</dbReference>
<dbReference type="Pfam" id="PF00455">
    <property type="entry name" value="DeoRC"/>
    <property type="match status" value="1"/>
</dbReference>
<dbReference type="InterPro" id="IPR014036">
    <property type="entry name" value="DeoR-like_C"/>
</dbReference>
<dbReference type="PANTHER" id="PTHR30363:SF44">
    <property type="entry name" value="AGA OPERON TRANSCRIPTIONAL REPRESSOR-RELATED"/>
    <property type="match status" value="1"/>
</dbReference>
<dbReference type="GO" id="GO:0003677">
    <property type="term" value="F:DNA binding"/>
    <property type="evidence" value="ECO:0007669"/>
    <property type="project" value="UniProtKB-KW"/>
</dbReference>
<name>A0A7D3Y1G3_9BACT</name>
<dbReference type="InterPro" id="IPR001034">
    <property type="entry name" value="DeoR_HTH"/>
</dbReference>
<dbReference type="Pfam" id="PF08220">
    <property type="entry name" value="HTH_DeoR"/>
    <property type="match status" value="1"/>
</dbReference>
<dbReference type="Gene3D" id="3.40.50.1360">
    <property type="match status" value="1"/>
</dbReference>
<protein>
    <submittedName>
        <fullName evidence="5">DeoR/GlpR transcriptional regulator</fullName>
    </submittedName>
</protein>
<dbReference type="InterPro" id="IPR036388">
    <property type="entry name" value="WH-like_DNA-bd_sf"/>
</dbReference>
<dbReference type="SMART" id="SM01134">
    <property type="entry name" value="DeoRC"/>
    <property type="match status" value="1"/>
</dbReference>
<keyword evidence="2" id="KW-0238">DNA-binding</keyword>
<proteinExistence type="predicted"/>
<evidence type="ECO:0000313" key="5">
    <source>
        <dbReference type="EMBL" id="QKG81193.1"/>
    </source>
</evidence>
<feature type="domain" description="HTH deoR-type" evidence="4">
    <location>
        <begin position="5"/>
        <end position="60"/>
    </location>
</feature>
<dbReference type="KEGG" id="ttz:FHG85_01460"/>
<dbReference type="PROSITE" id="PS00894">
    <property type="entry name" value="HTH_DEOR_1"/>
    <property type="match status" value="1"/>
</dbReference>
<dbReference type="InterPro" id="IPR050313">
    <property type="entry name" value="Carb_Metab_HTH_regulators"/>
</dbReference>
<dbReference type="Proteomes" id="UP000500961">
    <property type="component" value="Chromosome"/>
</dbReference>
<reference evidence="5 6" key="1">
    <citation type="submission" date="2019-07" db="EMBL/GenBank/DDBJ databases">
        <title>Thalassofilum flectens gen. nov., sp. nov., a novel moderate thermophilic anaerobe from a shallow sea hot spring in Kunashir Island (Russia), representing a new family in the order Bacteroidales, and proposal of Thalassofilacea fam. nov.</title>
        <authorList>
            <person name="Kochetkova T.V."/>
            <person name="Podosokorskaya O.A."/>
            <person name="Novikov A."/>
            <person name="Elcheninov A.G."/>
            <person name="Toshchakov S.V."/>
            <person name="Kublanov I.V."/>
        </authorList>
    </citation>
    <scope>NUCLEOTIDE SEQUENCE [LARGE SCALE GENOMIC DNA]</scope>
    <source>
        <strain evidence="5 6">38-H</strain>
    </source>
</reference>
<evidence type="ECO:0000313" key="6">
    <source>
        <dbReference type="Proteomes" id="UP000500961"/>
    </source>
</evidence>
<dbReference type="InterPro" id="IPR018356">
    <property type="entry name" value="Tscrpt_reg_HTH_DeoR_CS"/>
</dbReference>
<dbReference type="EMBL" id="CP041345">
    <property type="protein sequence ID" value="QKG81193.1"/>
    <property type="molecule type" value="Genomic_DNA"/>
</dbReference>
<evidence type="ECO:0000256" key="3">
    <source>
        <dbReference type="ARBA" id="ARBA00023163"/>
    </source>
</evidence>
<dbReference type="AlphaFoldDB" id="A0A7D3Y1G3"/>
<keyword evidence="3" id="KW-0804">Transcription</keyword>
<keyword evidence="1" id="KW-0805">Transcription regulation</keyword>
<gene>
    <name evidence="5" type="ORF">FHG85_01460</name>
</gene>
<dbReference type="SUPFAM" id="SSF46785">
    <property type="entry name" value="Winged helix' DNA-binding domain"/>
    <property type="match status" value="1"/>
</dbReference>
<dbReference type="PRINTS" id="PR00037">
    <property type="entry name" value="HTHLACR"/>
</dbReference>
<sequence length="255" mass="28048">MALNIAERHSKILEVLKHSEYVTVAELSEKLGVSMVTIRKDLKHLESLSLLYRSHGGASLKNPYIADRHVNEKEHLFVEEKKRIAKYAASLIKDGESIILASGSTINELSRQIEERKRIVSVCSSLVAARELAVKEISEVHQLGGIVRSSSASVVGPFAEKMLQGFRCSKLFLGVDGVDIDFGLTTTNALEASLNQNMISSAEKVIVLADSSKFGCRGFSRICSLDQVDMIITDNGLGEMFVKQLEEKGVELVRV</sequence>
<dbReference type="InterPro" id="IPR037171">
    <property type="entry name" value="NagB/RpiA_transferase-like"/>
</dbReference>
<evidence type="ECO:0000256" key="2">
    <source>
        <dbReference type="ARBA" id="ARBA00023125"/>
    </source>
</evidence>
<dbReference type="PROSITE" id="PS51000">
    <property type="entry name" value="HTH_DEOR_2"/>
    <property type="match status" value="1"/>
</dbReference>
<evidence type="ECO:0000256" key="1">
    <source>
        <dbReference type="ARBA" id="ARBA00023015"/>
    </source>
</evidence>
<keyword evidence="6" id="KW-1185">Reference proteome</keyword>